<dbReference type="InterPro" id="IPR032675">
    <property type="entry name" value="LRR_dom_sf"/>
</dbReference>
<dbReference type="InterPro" id="IPR003591">
    <property type="entry name" value="Leu-rich_rpt_typical-subtyp"/>
</dbReference>
<reference evidence="5" key="1">
    <citation type="submission" date="2025-08" db="UniProtKB">
        <authorList>
            <consortium name="RefSeq"/>
        </authorList>
    </citation>
    <scope>IDENTIFICATION</scope>
    <source>
        <tissue evidence="5">Muscle</tissue>
    </source>
</reference>
<organism evidence="4 5">
    <name type="scientific">Limulus polyphemus</name>
    <name type="common">Atlantic horseshoe crab</name>
    <dbReference type="NCBI Taxonomy" id="6850"/>
    <lineage>
        <taxon>Eukaryota</taxon>
        <taxon>Metazoa</taxon>
        <taxon>Ecdysozoa</taxon>
        <taxon>Arthropoda</taxon>
        <taxon>Chelicerata</taxon>
        <taxon>Merostomata</taxon>
        <taxon>Xiphosura</taxon>
        <taxon>Limulidae</taxon>
        <taxon>Limulus</taxon>
    </lineage>
</organism>
<evidence type="ECO:0000256" key="2">
    <source>
        <dbReference type="ARBA" id="ARBA00022737"/>
    </source>
</evidence>
<dbReference type="PANTHER" id="PTHR48051">
    <property type="match status" value="1"/>
</dbReference>
<dbReference type="SUPFAM" id="SSF52075">
    <property type="entry name" value="Outer arm dynein light chain 1"/>
    <property type="match status" value="1"/>
</dbReference>
<dbReference type="InterPro" id="IPR001611">
    <property type="entry name" value="Leu-rich_rpt"/>
</dbReference>
<evidence type="ECO:0000256" key="1">
    <source>
        <dbReference type="ARBA" id="ARBA00022614"/>
    </source>
</evidence>
<dbReference type="GeneID" id="106467426"/>
<protein>
    <submittedName>
        <fullName evidence="5">Leucine-rich repeat-containing protein 40-like isoform X3</fullName>
    </submittedName>
</protein>
<feature type="domain" description="Disease resistance R13L4/SHOC-2-like LRR" evidence="3">
    <location>
        <begin position="232"/>
        <end position="314"/>
    </location>
</feature>
<evidence type="ECO:0000313" key="4">
    <source>
        <dbReference type="Proteomes" id="UP000694941"/>
    </source>
</evidence>
<dbReference type="RefSeq" id="XP_022251318.1">
    <property type="nucleotide sequence ID" value="XM_022395610.1"/>
</dbReference>
<dbReference type="PANTHER" id="PTHR48051:SF41">
    <property type="entry name" value="LEUCINE-RICH REPEAT-CONTAINING PROTEIN 40"/>
    <property type="match status" value="1"/>
</dbReference>
<name>A0ABM1T612_LIMPO</name>
<sequence>MPTSVYSYNMSRNSDNTRIYRVKTRGSALSTQLKGRDYKGKRNVTSFVSDDTELQLQHGESVIHPQILKQARRSGQLNLSNRGMVEVPNIVWNINKITPEEGQQLSLVMDETDGQRWWDQVVLNKLILASNKLSTISSEISNLVDLTVLDVHDNQLTSLPDTLGDLLALTKLSLGHNHLQTLPKNIFYLKELHSLFLQYNQIEVLEEDIGQLTLLEHLDLSYNRLRSIPYTLGYLTHLWKLNLSNNKLKFLPPEVGNMCALRCLDITHNALTKLPDEIGSLSKLEQLFVRHNQLVCLPFLKSCTSLKELQAGNNRITEVPQELLETIKSVKILDLRDNKISTLPEEITILQELERLDLSNNSLSSIPYSMGTMSHLKSLLVEGNPMRSIRRDVLQQGTVHLLRWLRSRMEDNLSTGNSDRLSSAHQEIGIDKHALHVMHTLDLSGKVLNNIPEELVKKAAEEEVTSINLSKNALTDISPCLDILASKVSELNLAFNKFSSLPQLVGNFSKLLYLDLRNNQLGDLPLELSKLSTLRELYLCNNSIIHQI</sequence>
<accession>A0ABM1T612</accession>
<dbReference type="SUPFAM" id="SSF52058">
    <property type="entry name" value="L domain-like"/>
    <property type="match status" value="1"/>
</dbReference>
<dbReference type="InterPro" id="IPR050216">
    <property type="entry name" value="LRR_domain-containing"/>
</dbReference>
<dbReference type="Gene3D" id="3.80.10.10">
    <property type="entry name" value="Ribonuclease Inhibitor"/>
    <property type="match status" value="4"/>
</dbReference>
<keyword evidence="2" id="KW-0677">Repeat</keyword>
<dbReference type="SMART" id="SM00365">
    <property type="entry name" value="LRR_SD22"/>
    <property type="match status" value="6"/>
</dbReference>
<keyword evidence="4" id="KW-1185">Reference proteome</keyword>
<dbReference type="SMART" id="SM00364">
    <property type="entry name" value="LRR_BAC"/>
    <property type="match status" value="11"/>
</dbReference>
<gene>
    <name evidence="5" type="primary">LOC106467426</name>
</gene>
<dbReference type="Proteomes" id="UP000694941">
    <property type="component" value="Unplaced"/>
</dbReference>
<dbReference type="Pfam" id="PF00560">
    <property type="entry name" value="LRR_1"/>
    <property type="match status" value="3"/>
</dbReference>
<evidence type="ECO:0000259" key="3">
    <source>
        <dbReference type="Pfam" id="PF23598"/>
    </source>
</evidence>
<dbReference type="SMART" id="SM00369">
    <property type="entry name" value="LRR_TYP"/>
    <property type="match status" value="11"/>
</dbReference>
<dbReference type="InterPro" id="IPR055414">
    <property type="entry name" value="LRR_R13L4/SHOC2-like"/>
</dbReference>
<dbReference type="PRINTS" id="PR00019">
    <property type="entry name" value="LEURICHRPT"/>
</dbReference>
<dbReference type="PROSITE" id="PS51450">
    <property type="entry name" value="LRR"/>
    <property type="match status" value="5"/>
</dbReference>
<dbReference type="Pfam" id="PF23598">
    <property type="entry name" value="LRR_14"/>
    <property type="match status" value="1"/>
</dbReference>
<keyword evidence="1" id="KW-0433">Leucine-rich repeat</keyword>
<dbReference type="Pfam" id="PF13855">
    <property type="entry name" value="LRR_8"/>
    <property type="match status" value="1"/>
</dbReference>
<evidence type="ECO:0000313" key="5">
    <source>
        <dbReference type="RefSeq" id="XP_022251318.1"/>
    </source>
</evidence>
<proteinExistence type="predicted"/>